<comment type="caution">
    <text evidence="1">The sequence shown here is derived from an EMBL/GenBank/DDBJ whole genome shotgun (WGS) entry which is preliminary data.</text>
</comment>
<organism evidence="1 2">
    <name type="scientific">Meripilus lineatus</name>
    <dbReference type="NCBI Taxonomy" id="2056292"/>
    <lineage>
        <taxon>Eukaryota</taxon>
        <taxon>Fungi</taxon>
        <taxon>Dikarya</taxon>
        <taxon>Basidiomycota</taxon>
        <taxon>Agaricomycotina</taxon>
        <taxon>Agaricomycetes</taxon>
        <taxon>Polyporales</taxon>
        <taxon>Meripilaceae</taxon>
        <taxon>Meripilus</taxon>
    </lineage>
</organism>
<accession>A0AAD5VB19</accession>
<name>A0AAD5VB19_9APHY</name>
<dbReference type="EMBL" id="JANAWD010000054">
    <property type="protein sequence ID" value="KAJ3489052.1"/>
    <property type="molecule type" value="Genomic_DNA"/>
</dbReference>
<evidence type="ECO:0008006" key="3">
    <source>
        <dbReference type="Google" id="ProtNLM"/>
    </source>
</evidence>
<dbReference type="Gene3D" id="3.80.10.10">
    <property type="entry name" value="Ribonuclease Inhibitor"/>
    <property type="match status" value="1"/>
</dbReference>
<keyword evidence="2" id="KW-1185">Reference proteome</keyword>
<reference evidence="1" key="1">
    <citation type="submission" date="2022-07" db="EMBL/GenBank/DDBJ databases">
        <title>Genome Sequence of Physisporinus lineatus.</title>
        <authorList>
            <person name="Buettner E."/>
        </authorList>
    </citation>
    <scope>NUCLEOTIDE SEQUENCE</scope>
    <source>
        <strain evidence="1">VT162</strain>
    </source>
</reference>
<sequence length="448" mass="51143">MDLGEHLRVFSRKTFKPLLRKWKTRSPIIQPTPRVPIEITVEILEYLWEAYQQTVGNLLFHSQHGSRPFDDDSAKRTLYDARLCLIRCAFVCRAWYEAGVPILYSHCVLLSSGQLSLFRRTLKSSPVLAQTIKELSIVVEQVPSFRLATTSLPAAAKDIIPILQSCTALQSVFLSSPDTVFATSTSPVPALRNLRSVTIHSLGPSSRTFTSNSFEHIEVLCLHFHSIESSVQVPHLPRVHTLKLRSTMWWPNFNPLTTMLPARSLPSLRTLYMHWNGYTIPVTTPNIEFPEIQVVHLIGGKEVQSFATLTQNPTLSALRSLRHLFIGPLTSQDHPLGTWKFPHCFESLTVFMDLDQDASSLEPVLRCLACNEREIQQRRMSLSKVVVNFYWHEYPPTEVEIEERVNVPFAAIQAMGIQLEYATELRLIDLDSWIIEHGEFVSQWPYRA</sequence>
<protein>
    <recommendedName>
        <fullName evidence="3">F-box domain-containing protein</fullName>
    </recommendedName>
</protein>
<evidence type="ECO:0000313" key="2">
    <source>
        <dbReference type="Proteomes" id="UP001212997"/>
    </source>
</evidence>
<dbReference type="InterPro" id="IPR032675">
    <property type="entry name" value="LRR_dom_sf"/>
</dbReference>
<dbReference type="Proteomes" id="UP001212997">
    <property type="component" value="Unassembled WGS sequence"/>
</dbReference>
<proteinExistence type="predicted"/>
<gene>
    <name evidence="1" type="ORF">NLI96_g2425</name>
</gene>
<dbReference type="SUPFAM" id="SSF52058">
    <property type="entry name" value="L domain-like"/>
    <property type="match status" value="1"/>
</dbReference>
<dbReference type="AlphaFoldDB" id="A0AAD5VB19"/>
<evidence type="ECO:0000313" key="1">
    <source>
        <dbReference type="EMBL" id="KAJ3489052.1"/>
    </source>
</evidence>